<feature type="region of interest" description="Disordered" evidence="1">
    <location>
        <begin position="927"/>
        <end position="946"/>
    </location>
</feature>
<keyword evidence="3" id="KW-1185">Reference proteome</keyword>
<gene>
    <name evidence="2" type="ORF">PCOR1329_LOCUS69847</name>
</gene>
<dbReference type="EMBL" id="CAUYUJ010019186">
    <property type="protein sequence ID" value="CAK0889278.1"/>
    <property type="molecule type" value="Genomic_DNA"/>
</dbReference>
<evidence type="ECO:0008006" key="4">
    <source>
        <dbReference type="Google" id="ProtNLM"/>
    </source>
</evidence>
<name>A0ABN9WT31_9DINO</name>
<proteinExistence type="predicted"/>
<protein>
    <recommendedName>
        <fullName evidence="4">C2 domain-containing protein</fullName>
    </recommendedName>
</protein>
<reference evidence="2" key="1">
    <citation type="submission" date="2023-10" db="EMBL/GenBank/DDBJ databases">
        <authorList>
            <person name="Chen Y."/>
            <person name="Shah S."/>
            <person name="Dougan E. K."/>
            <person name="Thang M."/>
            <person name="Chan C."/>
        </authorList>
    </citation>
    <scope>NUCLEOTIDE SEQUENCE [LARGE SCALE GENOMIC DNA]</scope>
</reference>
<comment type="caution">
    <text evidence="2">The sequence shown here is derived from an EMBL/GenBank/DDBJ whole genome shotgun (WGS) entry which is preliminary data.</text>
</comment>
<accession>A0ABN9WT31</accession>
<organism evidence="2 3">
    <name type="scientific">Prorocentrum cordatum</name>
    <dbReference type="NCBI Taxonomy" id="2364126"/>
    <lineage>
        <taxon>Eukaryota</taxon>
        <taxon>Sar</taxon>
        <taxon>Alveolata</taxon>
        <taxon>Dinophyceae</taxon>
        <taxon>Prorocentrales</taxon>
        <taxon>Prorocentraceae</taxon>
        <taxon>Prorocentrum</taxon>
    </lineage>
</organism>
<feature type="non-terminal residue" evidence="2">
    <location>
        <position position="1340"/>
    </location>
</feature>
<sequence>MAAGTASVAATLAAHSPQTVAAAGGALVGQGVTNISASVRRSARHFREHGIRGLCSHLEDNFLEDLDDVEGTSKLIPLHVRMCVHSGRNILSSKGHPCGTRVKVTIGEGANAVVFDSERAPRSENPVWEFCLEHSLEFASSGLPPRVQVTVTQSDGYSWAEDGRALLGLRTDLGGVEIKLPVRPPVWPTVKNLTLSHPVLGTVNRSHVDPCKIAQILVVWQVTDPETHPEVLDPLHGRRINLMSVAELSMDGGHEERQMVCVDSRVRSLMVSGSADTGEEVKIRVDMAIIFRRDGNEVAGTHRESSDEHGDDEERGWWEAAFSEPVFQKGPLAGAGGLVRYVWHDVDRAESDAEASYAFWHPACMQLRERTAYLPGYHIRLKVVQETTDESGESRVAEVGSWEERLDWLLQHCELEGLEWFNAILVEKGSSRAVGQVQMSVDVFTRRPHQSLDRYDVEYTGKNTSIGFIDSREHHTQDIYLTIHGDQFLFGESPWNVRPVLRVLLGQSVSENVIITSCHLVSSDSGLVEFWLEDVHISAPKNEQHLRLQLWNQVKSGLSTEDVLVCETEIRKLVPHNIVYWRHCFGGSVGSTFPFKCLLMSRNMMAPSAYRGTLAVHAASLPPDLDRVKRHVRDAYFVVQLCVRLHRGLYIDGLRGHSVKVFVRVAGCKGFHEEGNAILLFQGKVDDAGVLRFKSTDDNSGGDRWWVQKRTPPLYVPPCVRYAYIHIVREDQATRPWSAVFGRYRLKSSPHEAKWKDLRYDQSLETPTPAPFISTHFAGCLLGAAWFERGKVVRVTVFVDDDIIQGISFEHELGHGVSTFGHAIGISSLWDVPGGEHLVSFSAYSDQALRKCCFGTESGLYSSPWFGVGHYADPPKEWRAKPRYHITRLEMEHGLSGPVPVGIEECRHSEEDTALERQRLLPRLGVPPEGVQSAQQDGLGPVRPPRHHRRGGVLAALCCSPGGGAGEAPPSATAGGRLDLEQGPASEKVADLTEPQDWGIFFCHVDLLAGGSLFPPSNCSALQAAGLLPEEGSLLQKRYRVRAESSEVDVGAEFDPRLSQSRRLALPVRLIERAVRPPEPESLYVEPPPPVLVEVSVVGQGNGEAPFGLAVVKNCEWWQHDLDHGLEPINLNTAHKAHWYMLDSGHVLEFDPDLSGGISAVFREKPRLLLAALFSRLQDASAPGRSLLETPTGLRGSSGPLGGTGLREETFIIEVDVLGIRRLHESLQGSSHELGLTVASLWHGDGGGPGGQAPALKFDFNEAKSKRGVRVPYRDCVAPVSAKDHPNGSEARVERAVSILAQHCHLFKKEPSPDLLGSSQELEFVALDTLQVGANAILLQ</sequence>
<evidence type="ECO:0000313" key="3">
    <source>
        <dbReference type="Proteomes" id="UP001189429"/>
    </source>
</evidence>
<evidence type="ECO:0000256" key="1">
    <source>
        <dbReference type="SAM" id="MobiDB-lite"/>
    </source>
</evidence>
<dbReference type="Proteomes" id="UP001189429">
    <property type="component" value="Unassembled WGS sequence"/>
</dbReference>
<evidence type="ECO:0000313" key="2">
    <source>
        <dbReference type="EMBL" id="CAK0889278.1"/>
    </source>
</evidence>